<name>A0ACC2V0U5_9TREE</name>
<proteinExistence type="predicted"/>
<sequence>MPFGKSEDMPHSPASSTLESPPVHLDWLDRSTYLKVSPSALTCTTEKGFRSVRANVSVRKGAWYFECLVLKGGGEGKSAVGVVEGETTLARRKGTGPVSERFGLGLGKRLDINETGGTVTSTATSSTENGPSTNHVSHTQNPIPTSATSSSSSDGAHVRIGWGRREAPLNGPCGLDAYSYGIRDVTGEKVTLSRPKAYAELGGKAGFGTGDVVGCLIYLPDQDEAGEEQQQQVGLTANGGKGTKVRKGSNVKDEFDPSWVRRKRIPIRYKGQLYFESVEYTVPKEMESLVARDGRPVEPPIDTDSGAAAKGGGTQGKRSLSDSPIKSKAASKGKSKGKQQAGKAVRKKSGGGGSRRKHIDEDDSDQDQTPKPRELPCIRGSKISFFLNGKPMAPRPAFEDIFSFLPLRQTDAELATKAALSKKLGALEASLRDRENPNDDGTLGYYPFISCYGGGKVQFHPGPEWMAPVDPMSWNLGYHLGKDGFQEPVIPRPLSERWQEFAEEEVVYDELDEKEVVELLRKERQPEATKKRVKEEKTAGGSKGSKASVAKKATMAAALQASTPVSRASSAVPSMNGSIPASSNGPSALLATIIQDRGTPGTTPAPATPVDVQFDQTQLEYSHSSPPRTATSVSSPAPVPALIAPESDMPNSYTGHQREQTAVSATSEDAPGEEDWTGEPITTGPPFVDDDAPELPYGVESPPLLPSGVGQIQERAVGY</sequence>
<evidence type="ECO:0000313" key="1">
    <source>
        <dbReference type="EMBL" id="KAJ9092964.1"/>
    </source>
</evidence>
<comment type="caution">
    <text evidence="1">The sequence shown here is derived from an EMBL/GenBank/DDBJ whole genome shotgun (WGS) entry which is preliminary data.</text>
</comment>
<keyword evidence="2" id="KW-1185">Reference proteome</keyword>
<accession>A0ACC2V0U5</accession>
<dbReference type="EMBL" id="JASBWR010000129">
    <property type="protein sequence ID" value="KAJ9092964.1"/>
    <property type="molecule type" value="Genomic_DNA"/>
</dbReference>
<evidence type="ECO:0000313" key="2">
    <source>
        <dbReference type="Proteomes" id="UP001241377"/>
    </source>
</evidence>
<dbReference type="Proteomes" id="UP001241377">
    <property type="component" value="Unassembled WGS sequence"/>
</dbReference>
<protein>
    <submittedName>
        <fullName evidence="1">Uncharacterized protein</fullName>
    </submittedName>
</protein>
<reference evidence="1" key="1">
    <citation type="submission" date="2023-04" db="EMBL/GenBank/DDBJ databases">
        <title>Draft Genome sequencing of Naganishia species isolated from polar environments using Oxford Nanopore Technology.</title>
        <authorList>
            <person name="Leo P."/>
            <person name="Venkateswaran K."/>
        </authorList>
    </citation>
    <scope>NUCLEOTIDE SEQUENCE</scope>
    <source>
        <strain evidence="1">MNA-CCFEE 5261</strain>
    </source>
</reference>
<gene>
    <name evidence="1" type="ORF">QFC19_008562</name>
</gene>
<organism evidence="1 2">
    <name type="scientific">Naganishia cerealis</name>
    <dbReference type="NCBI Taxonomy" id="610337"/>
    <lineage>
        <taxon>Eukaryota</taxon>
        <taxon>Fungi</taxon>
        <taxon>Dikarya</taxon>
        <taxon>Basidiomycota</taxon>
        <taxon>Agaricomycotina</taxon>
        <taxon>Tremellomycetes</taxon>
        <taxon>Filobasidiales</taxon>
        <taxon>Filobasidiaceae</taxon>
        <taxon>Naganishia</taxon>
    </lineage>
</organism>